<keyword evidence="3" id="KW-0547">Nucleotide-binding</keyword>
<evidence type="ECO:0000259" key="7">
    <source>
        <dbReference type="Pfam" id="PF03710"/>
    </source>
</evidence>
<accession>A0A0F8WTS5</accession>
<keyword evidence="2" id="KW-0548">Nucleotidyltransferase</keyword>
<feature type="non-terminal residue" evidence="9">
    <location>
        <position position="1"/>
    </location>
</feature>
<evidence type="ECO:0000256" key="5">
    <source>
        <dbReference type="ARBA" id="ARBA00022842"/>
    </source>
</evidence>
<dbReference type="InterPro" id="IPR023057">
    <property type="entry name" value="GlnE"/>
</dbReference>
<feature type="domain" description="Glutamate-ammonia ligase adenylyltransferase repeated" evidence="7">
    <location>
        <begin position="11"/>
        <end position="132"/>
    </location>
</feature>
<evidence type="ECO:0000259" key="8">
    <source>
        <dbReference type="Pfam" id="PF08335"/>
    </source>
</evidence>
<organism evidence="9">
    <name type="scientific">marine sediment metagenome</name>
    <dbReference type="NCBI Taxonomy" id="412755"/>
    <lineage>
        <taxon>unclassified sequences</taxon>
        <taxon>metagenomes</taxon>
        <taxon>ecological metagenomes</taxon>
    </lineage>
</organism>
<dbReference type="SUPFAM" id="SSF81301">
    <property type="entry name" value="Nucleotidyltransferase"/>
    <property type="match status" value="1"/>
</dbReference>
<dbReference type="Gene3D" id="1.20.120.330">
    <property type="entry name" value="Nucleotidyltransferases domain 2"/>
    <property type="match status" value="1"/>
</dbReference>
<evidence type="ECO:0000313" key="9">
    <source>
        <dbReference type="EMBL" id="KKK60113.1"/>
    </source>
</evidence>
<dbReference type="GO" id="GO:0000820">
    <property type="term" value="P:regulation of glutamine family amino acid metabolic process"/>
    <property type="evidence" value="ECO:0007669"/>
    <property type="project" value="TreeGrafter"/>
</dbReference>
<name>A0A0F8WTS5_9ZZZZ</name>
<evidence type="ECO:0000256" key="6">
    <source>
        <dbReference type="ARBA" id="ARBA00023268"/>
    </source>
</evidence>
<evidence type="ECO:0000256" key="3">
    <source>
        <dbReference type="ARBA" id="ARBA00022741"/>
    </source>
</evidence>
<gene>
    <name evidence="9" type="ORF">LCGC14_3027610</name>
</gene>
<feature type="domain" description="PII-uridylyltransferase/Glutamine-synthetase adenylyltransferase" evidence="8">
    <location>
        <begin position="154"/>
        <end position="295"/>
    </location>
</feature>
<comment type="caution">
    <text evidence="9">The sequence shown here is derived from an EMBL/GenBank/DDBJ whole genome shotgun (WGS) entry which is preliminary data.</text>
</comment>
<dbReference type="GO" id="GO:0005829">
    <property type="term" value="C:cytosol"/>
    <property type="evidence" value="ECO:0007669"/>
    <property type="project" value="TreeGrafter"/>
</dbReference>
<evidence type="ECO:0008006" key="10">
    <source>
        <dbReference type="Google" id="ProtNLM"/>
    </source>
</evidence>
<evidence type="ECO:0000256" key="1">
    <source>
        <dbReference type="ARBA" id="ARBA00022679"/>
    </source>
</evidence>
<dbReference type="PANTHER" id="PTHR30621">
    <property type="entry name" value="GLUTAMINE SYNTHETASE ADENYLYLTRANSFERASE"/>
    <property type="match status" value="1"/>
</dbReference>
<dbReference type="GO" id="GO:0008882">
    <property type="term" value="F:[glutamate-ammonia-ligase] adenylyltransferase activity"/>
    <property type="evidence" value="ECO:0007669"/>
    <property type="project" value="InterPro"/>
</dbReference>
<keyword evidence="1" id="KW-0808">Transferase</keyword>
<proteinExistence type="predicted"/>
<dbReference type="Pfam" id="PF03710">
    <property type="entry name" value="GlnE"/>
    <property type="match status" value="1"/>
</dbReference>
<dbReference type="SUPFAM" id="SSF81593">
    <property type="entry name" value="Nucleotidyltransferase substrate binding subunit/domain"/>
    <property type="match status" value="1"/>
</dbReference>
<evidence type="ECO:0000256" key="2">
    <source>
        <dbReference type="ARBA" id="ARBA00022695"/>
    </source>
</evidence>
<keyword evidence="5" id="KW-0460">Magnesium</keyword>
<dbReference type="InterPro" id="IPR013546">
    <property type="entry name" value="PII_UdlTrfase/GS_AdlTrfase"/>
</dbReference>
<reference evidence="9" key="1">
    <citation type="journal article" date="2015" name="Nature">
        <title>Complex archaea that bridge the gap between prokaryotes and eukaryotes.</title>
        <authorList>
            <person name="Spang A."/>
            <person name="Saw J.H."/>
            <person name="Jorgensen S.L."/>
            <person name="Zaremba-Niedzwiedzka K."/>
            <person name="Martijn J."/>
            <person name="Lind A.E."/>
            <person name="van Eijk R."/>
            <person name="Schleper C."/>
            <person name="Guy L."/>
            <person name="Ettema T.J."/>
        </authorList>
    </citation>
    <scope>NUCLEOTIDE SEQUENCE</scope>
</reference>
<dbReference type="PANTHER" id="PTHR30621:SF0">
    <property type="entry name" value="BIFUNCTIONAL GLUTAMINE SYNTHETASE ADENYLYLTRANSFERASE_ADENYLYL-REMOVING ENZYME"/>
    <property type="match status" value="1"/>
</dbReference>
<protein>
    <recommendedName>
        <fullName evidence="10">PII-uridylyltransferase/Glutamine-synthetase adenylyltransferase domain-containing protein</fullName>
    </recommendedName>
</protein>
<dbReference type="InterPro" id="IPR043519">
    <property type="entry name" value="NT_sf"/>
</dbReference>
<keyword evidence="6" id="KW-0511">Multifunctional enzyme</keyword>
<dbReference type="CDD" id="cd05401">
    <property type="entry name" value="NT_GlnE_GlnD_like"/>
    <property type="match status" value="1"/>
</dbReference>
<keyword evidence="4" id="KW-0067">ATP-binding</keyword>
<dbReference type="AlphaFoldDB" id="A0A0F8WTS5"/>
<dbReference type="GO" id="GO:0005524">
    <property type="term" value="F:ATP binding"/>
    <property type="evidence" value="ECO:0007669"/>
    <property type="project" value="UniProtKB-KW"/>
</dbReference>
<dbReference type="InterPro" id="IPR005190">
    <property type="entry name" value="GlnE_rpt_dom"/>
</dbReference>
<sequence length="359" mass="40141">GTPQTIAGLETGYAVMALGKFGGRDLGYASDIELLLIYGDAGFTSGPQVIGNAEFYEHLVRKVKESIQARREGIFKLDLRLRPYGNTGPLACSLESFCRYYGTGGDAHSLERLALVRLRAIGGDRELGPRIERLRDEILYTARGIDLSELRTLRRRQLKNKTLKGRLNAKFSPGALVDLEYTVQILQVVYGAGNPEVRTPYLLPALKRLHSAGVLAAFEAKRMTESYAFLHKLINSLRMLRGSSEDLFLPLLESQEYAHLARRMGYKLSPALSPGQQLHLDFETHTAFIRTFVEKHLGRESLPGLASGNIVDLILSEHLPGPLKYKILKNLGMEEMERAVVNLKKLAGRGRQREHFVKL</sequence>
<dbReference type="EMBL" id="LAZR01063134">
    <property type="protein sequence ID" value="KKK60113.1"/>
    <property type="molecule type" value="Genomic_DNA"/>
</dbReference>
<feature type="non-terminal residue" evidence="9">
    <location>
        <position position="359"/>
    </location>
</feature>
<dbReference type="Gene3D" id="3.30.460.10">
    <property type="entry name" value="Beta Polymerase, domain 2"/>
    <property type="match status" value="1"/>
</dbReference>
<evidence type="ECO:0000256" key="4">
    <source>
        <dbReference type="ARBA" id="ARBA00022840"/>
    </source>
</evidence>
<dbReference type="Pfam" id="PF08335">
    <property type="entry name" value="GlnD_UR_UTase"/>
    <property type="match status" value="1"/>
</dbReference>